<feature type="region of interest" description="Disordered" evidence="3">
    <location>
        <begin position="75"/>
        <end position="109"/>
    </location>
</feature>
<feature type="domain" description="Superoxide dismutase copper/zinc binding" evidence="5">
    <location>
        <begin position="41"/>
        <end position="174"/>
    </location>
</feature>
<comment type="cofactor">
    <cofactor evidence="2">
        <name>Cu cation</name>
        <dbReference type="ChEBI" id="CHEBI:23378"/>
    </cofactor>
    <text evidence="2">Binds 1 copper ion per subunit.</text>
</comment>
<dbReference type="PROSITE" id="PS00332">
    <property type="entry name" value="SOD_CU_ZN_2"/>
    <property type="match status" value="1"/>
</dbReference>
<dbReference type="Pfam" id="PF00080">
    <property type="entry name" value="Sod_Cu"/>
    <property type="match status" value="1"/>
</dbReference>
<dbReference type="EMBL" id="NEVK01000006">
    <property type="protein sequence ID" value="OZI18200.1"/>
    <property type="molecule type" value="Genomic_DNA"/>
</dbReference>
<dbReference type="Proteomes" id="UP000216947">
    <property type="component" value="Unassembled WGS sequence"/>
</dbReference>
<dbReference type="PROSITE" id="PS00087">
    <property type="entry name" value="SOD_CU_ZN_1"/>
    <property type="match status" value="1"/>
</dbReference>
<accession>A0A261R0Q2</accession>
<keyword evidence="7" id="KW-1185">Reference proteome</keyword>
<evidence type="ECO:0000313" key="6">
    <source>
        <dbReference type="EMBL" id="OZI18200.1"/>
    </source>
</evidence>
<feature type="chain" id="PRO_5012469830" description="Superoxide dismutase [Cu-Zn]" evidence="4">
    <location>
        <begin position="23"/>
        <end position="176"/>
    </location>
</feature>
<proteinExistence type="inferred from homology"/>
<dbReference type="InterPro" id="IPR001424">
    <property type="entry name" value="SOD_Cu_Zn_dom"/>
</dbReference>
<name>A0A261R0Q2_9BORD</name>
<evidence type="ECO:0000256" key="1">
    <source>
        <dbReference type="ARBA" id="ARBA00010457"/>
    </source>
</evidence>
<organism evidence="6 7">
    <name type="scientific">Bordetella genomosp. 7</name>
    <dbReference type="NCBI Taxonomy" id="1416805"/>
    <lineage>
        <taxon>Bacteria</taxon>
        <taxon>Pseudomonadati</taxon>
        <taxon>Pseudomonadota</taxon>
        <taxon>Betaproteobacteria</taxon>
        <taxon>Burkholderiales</taxon>
        <taxon>Alcaligenaceae</taxon>
        <taxon>Bordetella</taxon>
    </lineage>
</organism>
<comment type="function">
    <text evidence="2">Destroys radicals which are normally produced within the cells and which are toxic to biological systems.</text>
</comment>
<dbReference type="NCBIfam" id="NF007628">
    <property type="entry name" value="PRK10290.1"/>
    <property type="match status" value="1"/>
</dbReference>
<sequence length="176" mass="17753">MQSYLKFALLAGAIGVTAVARAEVTVPVHQATAQGPGAEVGTVSLADSKYGLVLTPDLKGLPPGVHGFHVHENGSCDAKEQAGKPVPAGAAGGHYDPDGTKKHGTPWSDDGHRGDLPALYVSADGTATTPVLAPRLKLADVQGRALMVHAGGDNHSDHPQPLGGGGGRIACGVIPK</sequence>
<comment type="caution">
    <text evidence="6">The sequence shown here is derived from an EMBL/GenBank/DDBJ whole genome shotgun (WGS) entry which is preliminary data.</text>
</comment>
<dbReference type="EC" id="1.15.1.1" evidence="2"/>
<protein>
    <recommendedName>
        <fullName evidence="2">Superoxide dismutase [Cu-Zn]</fullName>
        <ecNumber evidence="2">1.15.1.1</ecNumber>
    </recommendedName>
</protein>
<keyword evidence="2" id="KW-0186">Copper</keyword>
<feature type="signal peptide" evidence="4">
    <location>
        <begin position="1"/>
        <end position="22"/>
    </location>
</feature>
<evidence type="ECO:0000256" key="4">
    <source>
        <dbReference type="SAM" id="SignalP"/>
    </source>
</evidence>
<dbReference type="AlphaFoldDB" id="A0A261R0Q2"/>
<keyword evidence="2" id="KW-0479">Metal-binding</keyword>
<keyword evidence="4" id="KW-0732">Signal</keyword>
<comment type="similarity">
    <text evidence="1 2">Belongs to the Cu-Zn superoxide dismutase family.</text>
</comment>
<dbReference type="Gene3D" id="2.60.40.200">
    <property type="entry name" value="Superoxide dismutase, copper/zinc binding domain"/>
    <property type="match status" value="1"/>
</dbReference>
<reference evidence="7" key="1">
    <citation type="submission" date="2017-05" db="EMBL/GenBank/DDBJ databases">
        <title>Complete and WGS of Bordetella genogroups.</title>
        <authorList>
            <person name="Spilker T."/>
            <person name="Lipuma J."/>
        </authorList>
    </citation>
    <scope>NUCLEOTIDE SEQUENCE [LARGE SCALE GENOMIC DNA]</scope>
    <source>
        <strain evidence="7">AU18089</strain>
    </source>
</reference>
<dbReference type="InterPro" id="IPR018152">
    <property type="entry name" value="SOD_Cu/Zn_BS"/>
</dbReference>
<evidence type="ECO:0000256" key="2">
    <source>
        <dbReference type="RuleBase" id="RU000393"/>
    </source>
</evidence>
<evidence type="ECO:0000256" key="3">
    <source>
        <dbReference type="SAM" id="MobiDB-lite"/>
    </source>
</evidence>
<keyword evidence="2" id="KW-0560">Oxidoreductase</keyword>
<evidence type="ECO:0000313" key="7">
    <source>
        <dbReference type="Proteomes" id="UP000216947"/>
    </source>
</evidence>
<dbReference type="RefSeq" id="WP_094797112.1">
    <property type="nucleotide sequence ID" value="NZ_NEVK01000006.1"/>
</dbReference>
<gene>
    <name evidence="6" type="ORF">CAL19_14220</name>
</gene>
<dbReference type="PANTHER" id="PTHR10003">
    <property type="entry name" value="SUPEROXIDE DISMUTASE CU-ZN -RELATED"/>
    <property type="match status" value="1"/>
</dbReference>
<dbReference type="SUPFAM" id="SSF49329">
    <property type="entry name" value="Cu,Zn superoxide dismutase-like"/>
    <property type="match status" value="1"/>
</dbReference>
<comment type="cofactor">
    <cofactor evidence="2">
        <name>Zn(2+)</name>
        <dbReference type="ChEBI" id="CHEBI:29105"/>
    </cofactor>
    <text evidence="2">Binds 1 zinc ion per subunit.</text>
</comment>
<dbReference type="GO" id="GO:0005507">
    <property type="term" value="F:copper ion binding"/>
    <property type="evidence" value="ECO:0007669"/>
    <property type="project" value="InterPro"/>
</dbReference>
<comment type="catalytic activity">
    <reaction evidence="2">
        <text>2 superoxide + 2 H(+) = H2O2 + O2</text>
        <dbReference type="Rhea" id="RHEA:20696"/>
        <dbReference type="ChEBI" id="CHEBI:15378"/>
        <dbReference type="ChEBI" id="CHEBI:15379"/>
        <dbReference type="ChEBI" id="CHEBI:16240"/>
        <dbReference type="ChEBI" id="CHEBI:18421"/>
        <dbReference type="EC" id="1.15.1.1"/>
    </reaction>
</comment>
<keyword evidence="2" id="KW-0862">Zinc</keyword>
<dbReference type="CDD" id="cd00305">
    <property type="entry name" value="Cu-Zn_Superoxide_Dismutase"/>
    <property type="match status" value="1"/>
</dbReference>
<dbReference type="InterPro" id="IPR024134">
    <property type="entry name" value="SOD_Cu/Zn_/chaperone"/>
</dbReference>
<dbReference type="GO" id="GO:0004784">
    <property type="term" value="F:superoxide dismutase activity"/>
    <property type="evidence" value="ECO:0007669"/>
    <property type="project" value="UniProtKB-EC"/>
</dbReference>
<evidence type="ECO:0000259" key="5">
    <source>
        <dbReference type="Pfam" id="PF00080"/>
    </source>
</evidence>
<dbReference type="InterPro" id="IPR036423">
    <property type="entry name" value="SOD-like_Cu/Zn_dom_sf"/>
</dbReference>